<sequence>MTYQRPLSTIERYYVSCDSFKDGKHLTPCMNQMVVEGNVDLDVEAFRRATTQASYANPGSRVKLKGHLGFSRWVDSDHSTPIRVIESDWDGLSNDNAPFLQDPLPVRTGPTSEVLIIINKELDKSYIIFRSHHGAMDGRGTLHFANDVFRCLRGEEPIGENSNITDMELALSLNDHAKAEDLGPDVAAPTGKPEQISEAEKKQTSRWIRRSLLGKHKGVLAKVALETARFTRLKGEDSVRFQIPVDMRPHREGLTSTANLTGGIVVNINLNTDAQQWNQDIKAQLAEKKEAEIPRFFRFFPFHLLNWVPRKTIHNSNSRLVEKRRLNGQFRTTGVISNLGLLKVEQFSGESFNASKCYFIPPEFDTTALFVTLAGHPEGVEILMRAPTELDGGRVEELLDFVIHNISHPEGTQIDHANQASLAEATSA</sequence>
<dbReference type="EMBL" id="MABE01000085">
    <property type="protein sequence ID" value="OUS41344.1"/>
    <property type="molecule type" value="Genomic_DNA"/>
</dbReference>
<protein>
    <recommendedName>
        <fullName evidence="4">Condensation domain-containing protein</fullName>
    </recommendedName>
</protein>
<dbReference type="AlphaFoldDB" id="A0A1Y5HZM3"/>
<organism evidence="2 3">
    <name type="scientific">Oleispira antarctica</name>
    <dbReference type="NCBI Taxonomy" id="188908"/>
    <lineage>
        <taxon>Bacteria</taxon>
        <taxon>Pseudomonadati</taxon>
        <taxon>Pseudomonadota</taxon>
        <taxon>Gammaproteobacteria</taxon>
        <taxon>Oceanospirillales</taxon>
        <taxon>Oceanospirillaceae</taxon>
        <taxon>Oleispira</taxon>
    </lineage>
</organism>
<evidence type="ECO:0000256" key="1">
    <source>
        <dbReference type="SAM" id="MobiDB-lite"/>
    </source>
</evidence>
<accession>A0A1Y5HZM3</accession>
<name>A0A1Y5HZM3_OLEAN</name>
<feature type="region of interest" description="Disordered" evidence="1">
    <location>
        <begin position="181"/>
        <end position="201"/>
    </location>
</feature>
<evidence type="ECO:0000313" key="3">
    <source>
        <dbReference type="Proteomes" id="UP000227088"/>
    </source>
</evidence>
<gene>
    <name evidence="2" type="ORF">A9R00_01400</name>
</gene>
<reference evidence="3" key="1">
    <citation type="journal article" date="2017" name="Proc. Natl. Acad. Sci. U.S.A.">
        <title>Simulation of Deepwater Horizon oil plume reveals substrate specialization within a complex community of hydrocarbon degraders.</title>
        <authorList>
            <person name="Hu P."/>
            <person name="Dubinsky E.A."/>
            <person name="Probst A.J."/>
            <person name="Wang J."/>
            <person name="Sieber C.M.K."/>
            <person name="Tom L.M."/>
            <person name="Gardinali P."/>
            <person name="Banfield J.F."/>
            <person name="Atlas R.M."/>
            <person name="Andersen G.L."/>
        </authorList>
    </citation>
    <scope>NUCLEOTIDE SEQUENCE [LARGE SCALE GENOMIC DNA]</scope>
</reference>
<dbReference type="Proteomes" id="UP000227088">
    <property type="component" value="Unassembled WGS sequence"/>
</dbReference>
<dbReference type="SUPFAM" id="SSF52777">
    <property type="entry name" value="CoA-dependent acyltransferases"/>
    <property type="match status" value="1"/>
</dbReference>
<evidence type="ECO:0000313" key="2">
    <source>
        <dbReference type="EMBL" id="OUS41344.1"/>
    </source>
</evidence>
<evidence type="ECO:0008006" key="4">
    <source>
        <dbReference type="Google" id="ProtNLM"/>
    </source>
</evidence>
<comment type="caution">
    <text evidence="2">The sequence shown here is derived from an EMBL/GenBank/DDBJ whole genome shotgun (WGS) entry which is preliminary data.</text>
</comment>
<proteinExistence type="predicted"/>